<accession>A0ABZ2CLC6</accession>
<feature type="transmembrane region" description="Helical" evidence="1">
    <location>
        <begin position="7"/>
        <end position="25"/>
    </location>
</feature>
<keyword evidence="1" id="KW-0472">Membrane</keyword>
<dbReference type="Proteomes" id="UP001357223">
    <property type="component" value="Chromosome"/>
</dbReference>
<feature type="transmembrane region" description="Helical" evidence="1">
    <location>
        <begin position="109"/>
        <end position="128"/>
    </location>
</feature>
<reference evidence="2 3" key="1">
    <citation type="submission" date="2023-10" db="EMBL/GenBank/DDBJ databases">
        <title>Niallia locisalis sp.nov. isolated from a salt pond sample.</title>
        <authorList>
            <person name="Li X.-J."/>
            <person name="Dong L."/>
        </authorList>
    </citation>
    <scope>NUCLEOTIDE SEQUENCE [LARGE SCALE GENOMIC DNA]</scope>
    <source>
        <strain evidence="2 3">DSM 29761</strain>
    </source>
</reference>
<keyword evidence="3" id="KW-1185">Reference proteome</keyword>
<feature type="transmembrane region" description="Helical" evidence="1">
    <location>
        <begin position="31"/>
        <end position="51"/>
    </location>
</feature>
<keyword evidence="1" id="KW-1133">Transmembrane helix</keyword>
<dbReference type="Pfam" id="PF19473">
    <property type="entry name" value="DUF6010"/>
    <property type="match status" value="1"/>
</dbReference>
<dbReference type="RefSeq" id="WP_338452768.1">
    <property type="nucleotide sequence ID" value="NZ_CP137640.1"/>
</dbReference>
<evidence type="ECO:0000313" key="2">
    <source>
        <dbReference type="EMBL" id="WVX83896.1"/>
    </source>
</evidence>
<proteinExistence type="predicted"/>
<gene>
    <name evidence="2" type="ORF">R4Z09_13445</name>
</gene>
<evidence type="ECO:0000313" key="3">
    <source>
        <dbReference type="Proteomes" id="UP001357223"/>
    </source>
</evidence>
<protein>
    <submittedName>
        <fullName evidence="2">DUF6010 family protein</fullName>
    </submittedName>
</protein>
<dbReference type="InterPro" id="IPR046052">
    <property type="entry name" value="DUF6010"/>
</dbReference>
<name>A0ABZ2CLC6_9BACI</name>
<evidence type="ECO:0000256" key="1">
    <source>
        <dbReference type="SAM" id="Phobius"/>
    </source>
</evidence>
<organism evidence="2 3">
    <name type="scientific">Niallia oryzisoli</name>
    <dbReference type="NCBI Taxonomy" id="1737571"/>
    <lineage>
        <taxon>Bacteria</taxon>
        <taxon>Bacillati</taxon>
        <taxon>Bacillota</taxon>
        <taxon>Bacilli</taxon>
        <taxon>Bacillales</taxon>
        <taxon>Bacillaceae</taxon>
        <taxon>Niallia</taxon>
    </lineage>
</organism>
<dbReference type="EMBL" id="CP137640">
    <property type="protein sequence ID" value="WVX83896.1"/>
    <property type="molecule type" value="Genomic_DNA"/>
</dbReference>
<sequence>MKTNVKSIVAGILLSLLVIRFFYSFAFPVSYQLFTLFLTYTACVYPGAALSDSRVKWISIETFVSLVIFHLAFLGLVYSPIWVALGFLLHGIWDMLHHPKIVKTSVVKWFPPLCAVYDVILAIFIIRFY</sequence>
<keyword evidence="1" id="KW-0812">Transmembrane</keyword>
<feature type="transmembrane region" description="Helical" evidence="1">
    <location>
        <begin position="63"/>
        <end position="89"/>
    </location>
</feature>